<dbReference type="InterPro" id="IPR011990">
    <property type="entry name" value="TPR-like_helical_dom_sf"/>
</dbReference>
<reference evidence="3" key="1">
    <citation type="submission" date="2021-03" db="EMBL/GenBank/DDBJ databases">
        <title>Description of Psychrosphaera ytuae sp. nov. isolated from deep sea sediment of South China Sea.</title>
        <authorList>
            <person name="Zhang J."/>
            <person name="Xu X.-D."/>
        </authorList>
    </citation>
    <scope>NUCLEOTIDE SEQUENCE</scope>
    <source>
        <strain evidence="3">MTZ26</strain>
    </source>
</reference>
<dbReference type="Gene3D" id="1.25.40.10">
    <property type="entry name" value="Tetratricopeptide repeat domain"/>
    <property type="match status" value="2"/>
</dbReference>
<evidence type="ECO:0000256" key="1">
    <source>
        <dbReference type="SAM" id="MobiDB-lite"/>
    </source>
</evidence>
<feature type="compositionally biased region" description="Acidic residues" evidence="1">
    <location>
        <begin position="135"/>
        <end position="151"/>
    </location>
</feature>
<dbReference type="SUPFAM" id="SSF48452">
    <property type="entry name" value="TPR-like"/>
    <property type="match status" value="1"/>
</dbReference>
<feature type="region of interest" description="Disordered" evidence="1">
    <location>
        <begin position="8"/>
        <end position="38"/>
    </location>
</feature>
<protein>
    <recommendedName>
        <fullName evidence="5">MSHA biogenesis protein MshN</fullName>
    </recommendedName>
</protein>
<gene>
    <name evidence="3" type="ORF">J1N51_10570</name>
</gene>
<keyword evidence="2" id="KW-1133">Transmembrane helix</keyword>
<dbReference type="Proteomes" id="UP000682739">
    <property type="component" value="Chromosome"/>
</dbReference>
<proteinExistence type="predicted"/>
<dbReference type="EMBL" id="CP072110">
    <property type="protein sequence ID" value="QTH63180.1"/>
    <property type="molecule type" value="Genomic_DNA"/>
</dbReference>
<dbReference type="InterPro" id="IPR019734">
    <property type="entry name" value="TPR_rpt"/>
</dbReference>
<evidence type="ECO:0000313" key="3">
    <source>
        <dbReference type="EMBL" id="QTH63180.1"/>
    </source>
</evidence>
<evidence type="ECO:0000256" key="2">
    <source>
        <dbReference type="SAM" id="Phobius"/>
    </source>
</evidence>
<dbReference type="Pfam" id="PF13181">
    <property type="entry name" value="TPR_8"/>
    <property type="match status" value="1"/>
</dbReference>
<dbReference type="KEGG" id="psym:J1N51_10570"/>
<feature type="compositionally biased region" description="Basic and acidic residues" evidence="1">
    <location>
        <begin position="8"/>
        <end position="17"/>
    </location>
</feature>
<dbReference type="AlphaFoldDB" id="A0A975HHJ1"/>
<keyword evidence="2" id="KW-0472">Membrane</keyword>
<feature type="transmembrane region" description="Helical" evidence="2">
    <location>
        <begin position="45"/>
        <end position="65"/>
    </location>
</feature>
<accession>A0A975HHJ1</accession>
<dbReference type="RefSeq" id="WP_208831140.1">
    <property type="nucleotide sequence ID" value="NZ_CP072110.1"/>
</dbReference>
<dbReference type="SMART" id="SM00028">
    <property type="entry name" value="TPR"/>
    <property type="match status" value="4"/>
</dbReference>
<sequence>MSVINKMLKDLDQRQEGQDTSPIENHAATPNAGTQLSSNKASSTAITLVLIIIAVLLAFIGYQMLLNNKGRVADSTNQVTPALMTAASEPTQINNELAEPAQSVDPDPAAELEQPPAPETELVAETTPDLPVQNEEPEEVTTELVVEEEDQTAPQLEVEPQESSTSQTEQFVSTATPSSQEPVRVTEKAAEEPTFVIEKTSTKLTPEERVERLLNKAKSAYEKGYITEAIEDLTKVLSISDGHIEARTLLAGAWYGRGEGNRAIAILNDGLQRYPLIEEWRTTAAKIFFKENRLEGAFSYLNVELTGASKEFYTLKGNLARQLKQFSAAELAYSKLTELEPFVGNWWLGLAIAQDSQAKSQQALASYIKVVETGGVSAQSLSFAQQRIEKLKG</sequence>
<organism evidence="3 4">
    <name type="scientific">Psychrosphaera ytuae</name>
    <dbReference type="NCBI Taxonomy" id="2820710"/>
    <lineage>
        <taxon>Bacteria</taxon>
        <taxon>Pseudomonadati</taxon>
        <taxon>Pseudomonadota</taxon>
        <taxon>Gammaproteobacteria</taxon>
        <taxon>Alteromonadales</taxon>
        <taxon>Pseudoalteromonadaceae</taxon>
        <taxon>Psychrosphaera</taxon>
    </lineage>
</organism>
<dbReference type="Pfam" id="PF14559">
    <property type="entry name" value="TPR_19"/>
    <property type="match status" value="1"/>
</dbReference>
<name>A0A975HHJ1_9GAMM</name>
<evidence type="ECO:0008006" key="5">
    <source>
        <dbReference type="Google" id="ProtNLM"/>
    </source>
</evidence>
<feature type="compositionally biased region" description="Polar residues" evidence="1">
    <location>
        <begin position="161"/>
        <end position="181"/>
    </location>
</feature>
<feature type="region of interest" description="Disordered" evidence="1">
    <location>
        <begin position="127"/>
        <end position="188"/>
    </location>
</feature>
<keyword evidence="4" id="KW-1185">Reference proteome</keyword>
<evidence type="ECO:0000313" key="4">
    <source>
        <dbReference type="Proteomes" id="UP000682739"/>
    </source>
</evidence>
<keyword evidence="2" id="KW-0812">Transmembrane</keyword>